<gene>
    <name evidence="2" type="ORF">BKA16_001293</name>
</gene>
<dbReference type="RefSeq" id="WP_183369870.1">
    <property type="nucleotide sequence ID" value="NZ_BAABHL010000083.1"/>
</dbReference>
<organism evidence="2 3">
    <name type="scientific">Gordonia humi</name>
    <dbReference type="NCBI Taxonomy" id="686429"/>
    <lineage>
        <taxon>Bacteria</taxon>
        <taxon>Bacillati</taxon>
        <taxon>Actinomycetota</taxon>
        <taxon>Actinomycetes</taxon>
        <taxon>Mycobacteriales</taxon>
        <taxon>Gordoniaceae</taxon>
        <taxon>Gordonia</taxon>
    </lineage>
</organism>
<proteinExistence type="predicted"/>
<keyword evidence="3" id="KW-1185">Reference proteome</keyword>
<evidence type="ECO:0000313" key="3">
    <source>
        <dbReference type="Proteomes" id="UP000551501"/>
    </source>
</evidence>
<sequence>MANTDPLVAGAKQYLAELSDDEFDTLVAEVREPDSEPKASTVADGRERFQNGRR</sequence>
<dbReference type="EMBL" id="JACIFP010000001">
    <property type="protein sequence ID" value="MBB4134741.1"/>
    <property type="molecule type" value="Genomic_DNA"/>
</dbReference>
<protein>
    <submittedName>
        <fullName evidence="2">Uncharacterized protein</fullName>
    </submittedName>
</protein>
<dbReference type="AlphaFoldDB" id="A0A840ET57"/>
<evidence type="ECO:0000313" key="2">
    <source>
        <dbReference type="EMBL" id="MBB4134741.1"/>
    </source>
</evidence>
<evidence type="ECO:0000256" key="1">
    <source>
        <dbReference type="SAM" id="MobiDB-lite"/>
    </source>
</evidence>
<dbReference type="Proteomes" id="UP000551501">
    <property type="component" value="Unassembled WGS sequence"/>
</dbReference>
<reference evidence="2 3" key="1">
    <citation type="submission" date="2020-08" db="EMBL/GenBank/DDBJ databases">
        <title>Sequencing the genomes of 1000 actinobacteria strains.</title>
        <authorList>
            <person name="Klenk H.-P."/>
        </authorList>
    </citation>
    <scope>NUCLEOTIDE SEQUENCE [LARGE SCALE GENOMIC DNA]</scope>
    <source>
        <strain evidence="2 3">DSM 45298</strain>
    </source>
</reference>
<feature type="region of interest" description="Disordered" evidence="1">
    <location>
        <begin position="31"/>
        <end position="54"/>
    </location>
</feature>
<comment type="caution">
    <text evidence="2">The sequence shown here is derived from an EMBL/GenBank/DDBJ whole genome shotgun (WGS) entry which is preliminary data.</text>
</comment>
<name>A0A840ET57_9ACTN</name>
<accession>A0A840ET57</accession>
<feature type="compositionally biased region" description="Basic and acidic residues" evidence="1">
    <location>
        <begin position="44"/>
        <end position="54"/>
    </location>
</feature>